<evidence type="ECO:0000256" key="1">
    <source>
        <dbReference type="SAM" id="MobiDB-lite"/>
    </source>
</evidence>
<evidence type="ECO:0000313" key="3">
    <source>
        <dbReference type="Proteomes" id="UP000479710"/>
    </source>
</evidence>
<dbReference type="Proteomes" id="UP000479710">
    <property type="component" value="Unassembled WGS sequence"/>
</dbReference>
<protein>
    <submittedName>
        <fullName evidence="2">Uncharacterized protein</fullName>
    </submittedName>
</protein>
<proteinExistence type="predicted"/>
<feature type="compositionally biased region" description="Polar residues" evidence="1">
    <location>
        <begin position="10"/>
        <end position="23"/>
    </location>
</feature>
<gene>
    <name evidence="2" type="ORF">E2562_022789</name>
</gene>
<feature type="region of interest" description="Disordered" evidence="1">
    <location>
        <begin position="1"/>
        <end position="23"/>
    </location>
</feature>
<dbReference type="AlphaFoldDB" id="A0A6G1EYA5"/>
<name>A0A6G1EYA5_9ORYZ</name>
<sequence>MEGHRPSDEGFQSSVGINYSFDNKDGSYNSDNCSVDTAFSTNVGSKGTANGDRTDDVGKIHRAKRPPN</sequence>
<feature type="region of interest" description="Disordered" evidence="1">
    <location>
        <begin position="40"/>
        <end position="68"/>
    </location>
</feature>
<keyword evidence="3" id="KW-1185">Reference proteome</keyword>
<comment type="caution">
    <text evidence="2">The sequence shown here is derived from an EMBL/GenBank/DDBJ whole genome shotgun (WGS) entry which is preliminary data.</text>
</comment>
<accession>A0A6G1EYA5</accession>
<organism evidence="2 3">
    <name type="scientific">Oryza meyeriana var. granulata</name>
    <dbReference type="NCBI Taxonomy" id="110450"/>
    <lineage>
        <taxon>Eukaryota</taxon>
        <taxon>Viridiplantae</taxon>
        <taxon>Streptophyta</taxon>
        <taxon>Embryophyta</taxon>
        <taxon>Tracheophyta</taxon>
        <taxon>Spermatophyta</taxon>
        <taxon>Magnoliopsida</taxon>
        <taxon>Liliopsida</taxon>
        <taxon>Poales</taxon>
        <taxon>Poaceae</taxon>
        <taxon>BOP clade</taxon>
        <taxon>Oryzoideae</taxon>
        <taxon>Oryzeae</taxon>
        <taxon>Oryzinae</taxon>
        <taxon>Oryza</taxon>
        <taxon>Oryza meyeriana</taxon>
    </lineage>
</organism>
<evidence type="ECO:0000313" key="2">
    <source>
        <dbReference type="EMBL" id="KAF0929591.1"/>
    </source>
</evidence>
<dbReference type="EMBL" id="SPHZ02000002">
    <property type="protein sequence ID" value="KAF0929591.1"/>
    <property type="molecule type" value="Genomic_DNA"/>
</dbReference>
<reference evidence="2 3" key="1">
    <citation type="submission" date="2019-11" db="EMBL/GenBank/DDBJ databases">
        <title>Whole genome sequence of Oryza granulata.</title>
        <authorList>
            <person name="Li W."/>
        </authorList>
    </citation>
    <scope>NUCLEOTIDE SEQUENCE [LARGE SCALE GENOMIC DNA]</scope>
    <source>
        <strain evidence="3">cv. Menghai</strain>
        <tissue evidence="2">Leaf</tissue>
    </source>
</reference>